<name>A0A0C5VJN7_9GAMM</name>
<dbReference type="GO" id="GO:0016829">
    <property type="term" value="F:lyase activity"/>
    <property type="evidence" value="ECO:0007669"/>
    <property type="project" value="UniProtKB-KW"/>
</dbReference>
<dbReference type="InterPro" id="IPR037523">
    <property type="entry name" value="VOC_core"/>
</dbReference>
<evidence type="ECO:0000313" key="2">
    <source>
        <dbReference type="EMBL" id="AJQ94506.1"/>
    </source>
</evidence>
<sequence>MTITLNHIIVVTQDKKATAKFYTEMLGLPPHKMVGHFAVVQIDDTSLDLVETDGEIAQRHFAFLVSEAEFDAIFQRIKQKGLAYWADPFRKQPGTINHWDDGRGVYFDDPNSHLLEIITRPYGAGGADAEHPHPLLQQ</sequence>
<gene>
    <name evidence="2" type="ORF">YC6258_02468</name>
</gene>
<dbReference type="Pfam" id="PF00903">
    <property type="entry name" value="Glyoxalase"/>
    <property type="match status" value="1"/>
</dbReference>
<dbReference type="PROSITE" id="PS51819">
    <property type="entry name" value="VOC"/>
    <property type="match status" value="1"/>
</dbReference>
<proteinExistence type="predicted"/>
<dbReference type="CDD" id="cd08351">
    <property type="entry name" value="ChaP_like"/>
    <property type="match status" value="1"/>
</dbReference>
<dbReference type="RefSeq" id="WP_044617022.1">
    <property type="nucleotide sequence ID" value="NZ_CP007142.1"/>
</dbReference>
<dbReference type="OrthoDB" id="9812656at2"/>
<reference evidence="2 3" key="1">
    <citation type="submission" date="2014-01" db="EMBL/GenBank/DDBJ databases">
        <title>Full genme sequencing of cellulolytic bacterium Gynuella sunshinyii YC6258T gen. nov., sp. nov.</title>
        <authorList>
            <person name="Khan H."/>
            <person name="Chung E.J."/>
            <person name="Chung Y.R."/>
        </authorList>
    </citation>
    <scope>NUCLEOTIDE SEQUENCE [LARGE SCALE GENOMIC DNA]</scope>
    <source>
        <strain evidence="2 3">YC6258</strain>
    </source>
</reference>
<keyword evidence="2" id="KW-0456">Lyase</keyword>
<dbReference type="KEGG" id="gsn:YC6258_02468"/>
<feature type="domain" description="VOC" evidence="1">
    <location>
        <begin position="4"/>
        <end position="120"/>
    </location>
</feature>
<dbReference type="Gene3D" id="3.10.180.10">
    <property type="entry name" value="2,3-Dihydroxybiphenyl 1,2-Dioxygenase, domain 1"/>
    <property type="match status" value="1"/>
</dbReference>
<organism evidence="2 3">
    <name type="scientific">Gynuella sunshinyii YC6258</name>
    <dbReference type="NCBI Taxonomy" id="1445510"/>
    <lineage>
        <taxon>Bacteria</taxon>
        <taxon>Pseudomonadati</taxon>
        <taxon>Pseudomonadota</taxon>
        <taxon>Gammaproteobacteria</taxon>
        <taxon>Oceanospirillales</taxon>
        <taxon>Saccharospirillaceae</taxon>
        <taxon>Gynuella</taxon>
    </lineage>
</organism>
<evidence type="ECO:0000259" key="1">
    <source>
        <dbReference type="PROSITE" id="PS51819"/>
    </source>
</evidence>
<dbReference type="STRING" id="1445510.YC6258_02468"/>
<evidence type="ECO:0000313" key="3">
    <source>
        <dbReference type="Proteomes" id="UP000032266"/>
    </source>
</evidence>
<dbReference type="EMBL" id="CP007142">
    <property type="protein sequence ID" value="AJQ94506.1"/>
    <property type="molecule type" value="Genomic_DNA"/>
</dbReference>
<accession>A0A0C5VJN7</accession>
<dbReference type="InterPro" id="IPR029068">
    <property type="entry name" value="Glyas_Bleomycin-R_OHBP_Dase"/>
</dbReference>
<dbReference type="HOGENOM" id="CLU_142293_0_0_6"/>
<keyword evidence="3" id="KW-1185">Reference proteome</keyword>
<protein>
    <submittedName>
        <fullName evidence="2">Lactoylglutathione lyase and related lyase</fullName>
    </submittedName>
</protein>
<dbReference type="Proteomes" id="UP000032266">
    <property type="component" value="Chromosome"/>
</dbReference>
<dbReference type="InterPro" id="IPR004360">
    <property type="entry name" value="Glyas_Fos-R_dOase_dom"/>
</dbReference>
<dbReference type="SUPFAM" id="SSF54593">
    <property type="entry name" value="Glyoxalase/Bleomycin resistance protein/Dihydroxybiphenyl dioxygenase"/>
    <property type="match status" value="1"/>
</dbReference>
<dbReference type="AlphaFoldDB" id="A0A0C5VJN7"/>